<dbReference type="PANTHER" id="PTHR44591">
    <property type="entry name" value="STRESS RESPONSE REGULATOR PROTEIN 1"/>
    <property type="match status" value="1"/>
</dbReference>
<dbReference type="GO" id="GO:0000160">
    <property type="term" value="P:phosphorelay signal transduction system"/>
    <property type="evidence" value="ECO:0007669"/>
    <property type="project" value="InterPro"/>
</dbReference>
<dbReference type="CDD" id="cd00156">
    <property type="entry name" value="REC"/>
    <property type="match status" value="1"/>
</dbReference>
<dbReference type="Pfam" id="PF00072">
    <property type="entry name" value="Response_reg"/>
    <property type="match status" value="1"/>
</dbReference>
<sequence>MKHRLLIACRDGDWRELYLSYFTNLGYEVEISSDGLDCLAKLRQAAPAILVLDLELPWGGGDGILAWLREERSAPQVPVLLMGPTSTGLERLHCKGSPVLDYLSKPVGLTRLLISVRSAFARAHGLEQPATRESAGDTPASAC</sequence>
<name>D2R951_PIRSD</name>
<protein>
    <submittedName>
        <fullName evidence="4">Response regulator receiver protein</fullName>
    </submittedName>
</protein>
<dbReference type="STRING" id="530564.Psta_1200"/>
<feature type="domain" description="Response regulatory" evidence="3">
    <location>
        <begin position="4"/>
        <end position="120"/>
    </location>
</feature>
<reference evidence="4 5" key="1">
    <citation type="journal article" date="2009" name="Stand. Genomic Sci.">
        <title>Complete genome sequence of Pirellula staleyi type strain (ATCC 27377).</title>
        <authorList>
            <person name="Clum A."/>
            <person name="Tindall B.J."/>
            <person name="Sikorski J."/>
            <person name="Ivanova N."/>
            <person name="Mavrommatis K."/>
            <person name="Lucas S."/>
            <person name="Glavina del Rio T."/>
            <person name="Nolan M."/>
            <person name="Chen F."/>
            <person name="Tice H."/>
            <person name="Pitluck S."/>
            <person name="Cheng J.F."/>
            <person name="Chertkov O."/>
            <person name="Brettin T."/>
            <person name="Han C."/>
            <person name="Detter J.C."/>
            <person name="Kuske C."/>
            <person name="Bruce D."/>
            <person name="Goodwin L."/>
            <person name="Ovchinikova G."/>
            <person name="Pati A."/>
            <person name="Mikhailova N."/>
            <person name="Chen A."/>
            <person name="Palaniappan K."/>
            <person name="Land M."/>
            <person name="Hauser L."/>
            <person name="Chang Y.J."/>
            <person name="Jeffries C.D."/>
            <person name="Chain P."/>
            <person name="Rohde M."/>
            <person name="Goker M."/>
            <person name="Bristow J."/>
            <person name="Eisen J.A."/>
            <person name="Markowitz V."/>
            <person name="Hugenholtz P."/>
            <person name="Kyrpides N.C."/>
            <person name="Klenk H.P."/>
            <person name="Lapidus A."/>
        </authorList>
    </citation>
    <scope>NUCLEOTIDE SEQUENCE [LARGE SCALE GENOMIC DNA]</scope>
    <source>
        <strain evidence="5">ATCC 27377 / DSM 6068 / ICPB 4128</strain>
    </source>
</reference>
<keyword evidence="5" id="KW-1185">Reference proteome</keyword>
<dbReference type="SMART" id="SM00448">
    <property type="entry name" value="REC"/>
    <property type="match status" value="1"/>
</dbReference>
<dbReference type="Gene3D" id="3.40.50.2300">
    <property type="match status" value="1"/>
</dbReference>
<evidence type="ECO:0000313" key="5">
    <source>
        <dbReference type="Proteomes" id="UP000001887"/>
    </source>
</evidence>
<dbReference type="InterPro" id="IPR001789">
    <property type="entry name" value="Sig_transdc_resp-reg_receiver"/>
</dbReference>
<organism evidence="4 5">
    <name type="scientific">Pirellula staleyi (strain ATCC 27377 / DSM 6068 / ICPB 4128)</name>
    <name type="common">Pirella staleyi</name>
    <dbReference type="NCBI Taxonomy" id="530564"/>
    <lineage>
        <taxon>Bacteria</taxon>
        <taxon>Pseudomonadati</taxon>
        <taxon>Planctomycetota</taxon>
        <taxon>Planctomycetia</taxon>
        <taxon>Pirellulales</taxon>
        <taxon>Pirellulaceae</taxon>
        <taxon>Pirellula</taxon>
    </lineage>
</organism>
<gene>
    <name evidence="4" type="ordered locus">Psta_1200</name>
</gene>
<keyword evidence="1 2" id="KW-0597">Phosphoprotein</keyword>
<dbReference type="AlphaFoldDB" id="D2R951"/>
<dbReference type="eggNOG" id="COG0745">
    <property type="taxonomic scope" value="Bacteria"/>
</dbReference>
<dbReference type="PROSITE" id="PS50110">
    <property type="entry name" value="RESPONSE_REGULATORY"/>
    <property type="match status" value="1"/>
</dbReference>
<evidence type="ECO:0000313" key="4">
    <source>
        <dbReference type="EMBL" id="ADB15878.1"/>
    </source>
</evidence>
<dbReference type="EMBL" id="CP001848">
    <property type="protein sequence ID" value="ADB15878.1"/>
    <property type="molecule type" value="Genomic_DNA"/>
</dbReference>
<evidence type="ECO:0000256" key="2">
    <source>
        <dbReference type="PROSITE-ProRule" id="PRU00169"/>
    </source>
</evidence>
<dbReference type="OrthoDB" id="292005at2"/>
<dbReference type="KEGG" id="psl:Psta_1200"/>
<dbReference type="SUPFAM" id="SSF52172">
    <property type="entry name" value="CheY-like"/>
    <property type="match status" value="1"/>
</dbReference>
<feature type="modified residue" description="4-aspartylphosphate" evidence="2">
    <location>
        <position position="53"/>
    </location>
</feature>
<dbReference type="InterPro" id="IPR011006">
    <property type="entry name" value="CheY-like_superfamily"/>
</dbReference>
<proteinExistence type="predicted"/>
<evidence type="ECO:0000259" key="3">
    <source>
        <dbReference type="PROSITE" id="PS50110"/>
    </source>
</evidence>
<accession>D2R951</accession>
<evidence type="ECO:0000256" key="1">
    <source>
        <dbReference type="ARBA" id="ARBA00022553"/>
    </source>
</evidence>
<dbReference type="HOGENOM" id="CLU_1804407_0_0_0"/>
<dbReference type="PANTHER" id="PTHR44591:SF3">
    <property type="entry name" value="RESPONSE REGULATORY DOMAIN-CONTAINING PROTEIN"/>
    <property type="match status" value="1"/>
</dbReference>
<dbReference type="Proteomes" id="UP000001887">
    <property type="component" value="Chromosome"/>
</dbReference>
<dbReference type="InterPro" id="IPR050595">
    <property type="entry name" value="Bact_response_regulator"/>
</dbReference>